<dbReference type="InterPro" id="IPR003617">
    <property type="entry name" value="TFIIS/CRSP70_N_sub"/>
</dbReference>
<accession>A0A8D8CLH3</accession>
<proteinExistence type="predicted"/>
<comment type="subcellular location">
    <subcellularLocation>
        <location evidence="1 3">Nucleus</location>
    </subcellularLocation>
</comment>
<dbReference type="SUPFAM" id="SSF47676">
    <property type="entry name" value="Conserved domain common to transcription factors TFIIS, elongin A, CRSP70"/>
    <property type="match status" value="1"/>
</dbReference>
<protein>
    <submittedName>
        <fullName evidence="6">Transcription elongation factor B polypeptide 3</fullName>
    </submittedName>
</protein>
<dbReference type="InterPro" id="IPR017923">
    <property type="entry name" value="TFIIS_N"/>
</dbReference>
<evidence type="ECO:0000256" key="3">
    <source>
        <dbReference type="PROSITE-ProRule" id="PRU00649"/>
    </source>
</evidence>
<reference evidence="6" key="1">
    <citation type="submission" date="2021-05" db="EMBL/GenBank/DDBJ databases">
        <authorList>
            <person name="Alioto T."/>
            <person name="Alioto T."/>
            <person name="Gomez Garrido J."/>
        </authorList>
    </citation>
    <scope>NUCLEOTIDE SEQUENCE</scope>
</reference>
<dbReference type="GO" id="GO:0003746">
    <property type="term" value="F:translation elongation factor activity"/>
    <property type="evidence" value="ECO:0007669"/>
    <property type="project" value="UniProtKB-KW"/>
</dbReference>
<evidence type="ECO:0000256" key="1">
    <source>
        <dbReference type="ARBA" id="ARBA00004123"/>
    </source>
</evidence>
<dbReference type="EMBL" id="HBUE01130948">
    <property type="protein sequence ID" value="CAG6496415.1"/>
    <property type="molecule type" value="Transcribed_RNA"/>
</dbReference>
<dbReference type="Gene3D" id="1.20.930.10">
    <property type="entry name" value="Conserved domain common to transcription factors TFIIS, elongin A, CRSP70"/>
    <property type="match status" value="1"/>
</dbReference>
<dbReference type="PROSITE" id="PS51319">
    <property type="entry name" value="TFIIS_N"/>
    <property type="match status" value="1"/>
</dbReference>
<keyword evidence="6" id="KW-0251">Elongation factor</keyword>
<feature type="domain" description="TFIIS N-terminal" evidence="5">
    <location>
        <begin position="6"/>
        <end position="79"/>
    </location>
</feature>
<keyword evidence="6" id="KW-0648">Protein biosynthesis</keyword>
<dbReference type="Pfam" id="PF08711">
    <property type="entry name" value="Med26"/>
    <property type="match status" value="1"/>
</dbReference>
<evidence type="ECO:0000313" key="6">
    <source>
        <dbReference type="EMBL" id="CAG6496415.1"/>
    </source>
</evidence>
<dbReference type="InterPro" id="IPR051870">
    <property type="entry name" value="Elongin-A_domain"/>
</dbReference>
<dbReference type="PANTHER" id="PTHR15141:SF76">
    <property type="entry name" value="TRANSCRIPTION ELONGATION FACTOR B POLYPEPTIDE 3"/>
    <property type="match status" value="1"/>
</dbReference>
<name>A0A8D8CLH3_CULPI</name>
<organism evidence="6">
    <name type="scientific">Culex pipiens</name>
    <name type="common">House mosquito</name>
    <dbReference type="NCBI Taxonomy" id="7175"/>
    <lineage>
        <taxon>Eukaryota</taxon>
        <taxon>Metazoa</taxon>
        <taxon>Ecdysozoa</taxon>
        <taxon>Arthropoda</taxon>
        <taxon>Hexapoda</taxon>
        <taxon>Insecta</taxon>
        <taxon>Pterygota</taxon>
        <taxon>Neoptera</taxon>
        <taxon>Endopterygota</taxon>
        <taxon>Diptera</taxon>
        <taxon>Nematocera</taxon>
        <taxon>Culicoidea</taxon>
        <taxon>Culicidae</taxon>
        <taxon>Culicinae</taxon>
        <taxon>Culicini</taxon>
        <taxon>Culex</taxon>
        <taxon>Culex</taxon>
    </lineage>
</organism>
<evidence type="ECO:0000256" key="4">
    <source>
        <dbReference type="SAM" id="MobiDB-lite"/>
    </source>
</evidence>
<dbReference type="InterPro" id="IPR035441">
    <property type="entry name" value="TFIIS/LEDGF_dom_sf"/>
</dbReference>
<evidence type="ECO:0000256" key="2">
    <source>
        <dbReference type="ARBA" id="ARBA00023242"/>
    </source>
</evidence>
<feature type="region of interest" description="Disordered" evidence="4">
    <location>
        <begin position="77"/>
        <end position="120"/>
    </location>
</feature>
<dbReference type="AlphaFoldDB" id="A0A8D8CLH3"/>
<dbReference type="SMART" id="SM00509">
    <property type="entry name" value="TFS2N"/>
    <property type="match status" value="1"/>
</dbReference>
<sequence length="120" mass="13414">MTSIVENIKHYQKSIDRALNDESRLLHCIAKLYRLPVSVQHLQETGIGRTVNGLRKYDGEVGVAAKALVSKWKSMVAAEESEDGAGGEQQSGGNNHYDQQQDEDDEDDEGKRGRTMRVRV</sequence>
<keyword evidence="2 3" id="KW-0539">Nucleus</keyword>
<dbReference type="PANTHER" id="PTHR15141">
    <property type="entry name" value="TRANSCRIPTION ELONGATION FACTOR B POLYPEPTIDE 3"/>
    <property type="match status" value="1"/>
</dbReference>
<dbReference type="GO" id="GO:0005634">
    <property type="term" value="C:nucleus"/>
    <property type="evidence" value="ECO:0007669"/>
    <property type="project" value="UniProtKB-SubCell"/>
</dbReference>
<evidence type="ECO:0000259" key="5">
    <source>
        <dbReference type="PROSITE" id="PS51319"/>
    </source>
</evidence>